<protein>
    <recommendedName>
        <fullName evidence="4">DUF5666 domain-containing protein</fullName>
    </recommendedName>
</protein>
<proteinExistence type="predicted"/>
<dbReference type="AlphaFoldDB" id="A0A1G2UWV7"/>
<reference evidence="2 3" key="1">
    <citation type="journal article" date="2016" name="Nat. Commun.">
        <title>Thousands of microbial genomes shed light on interconnected biogeochemical processes in an aquifer system.</title>
        <authorList>
            <person name="Anantharaman K."/>
            <person name="Brown C.T."/>
            <person name="Hug L.A."/>
            <person name="Sharon I."/>
            <person name="Castelle C.J."/>
            <person name="Probst A.J."/>
            <person name="Thomas B.C."/>
            <person name="Singh A."/>
            <person name="Wilkins M.J."/>
            <person name="Karaoz U."/>
            <person name="Brodie E.L."/>
            <person name="Williams K.H."/>
            <person name="Hubbard S.S."/>
            <person name="Banfield J.F."/>
        </authorList>
    </citation>
    <scope>NUCLEOTIDE SEQUENCE [LARGE SCALE GENOMIC DNA]</scope>
</reference>
<accession>A0A1G2UWV7</accession>
<evidence type="ECO:0000256" key="1">
    <source>
        <dbReference type="SAM" id="Phobius"/>
    </source>
</evidence>
<keyword evidence="1" id="KW-0812">Transmembrane</keyword>
<name>A0A1G2UWV7_9BACT</name>
<evidence type="ECO:0000313" key="3">
    <source>
        <dbReference type="Proteomes" id="UP000177154"/>
    </source>
</evidence>
<sequence>MKRMQTLAKKFPLFESSPRLAVFSGISLLSFAFSFLLFASIYLLPHLLPVTETAIAQSPKWTPPTGKSMMEVHIANNGLIFLQGAKVESITGKTIIVSTFWNLAEFKWTIQTDESYYGPRHFGTSFLDSKGKNISITDIKIGDNIVVSGNLNPNYKEPTIKADVVRIP</sequence>
<keyword evidence="1" id="KW-0472">Membrane</keyword>
<evidence type="ECO:0000313" key="2">
    <source>
        <dbReference type="EMBL" id="OHB13855.1"/>
    </source>
</evidence>
<gene>
    <name evidence="2" type="ORF">A2Y49_00180</name>
</gene>
<comment type="caution">
    <text evidence="2">The sequence shown here is derived from an EMBL/GenBank/DDBJ whole genome shotgun (WGS) entry which is preliminary data.</text>
</comment>
<dbReference type="Proteomes" id="UP000177154">
    <property type="component" value="Unassembled WGS sequence"/>
</dbReference>
<feature type="transmembrane region" description="Helical" evidence="1">
    <location>
        <begin position="20"/>
        <end position="44"/>
    </location>
</feature>
<evidence type="ECO:0008006" key="4">
    <source>
        <dbReference type="Google" id="ProtNLM"/>
    </source>
</evidence>
<organism evidence="2 3">
    <name type="scientific">Candidatus Zambryskibacteria bacterium RIFCSPLOWO2_12_39_8</name>
    <dbReference type="NCBI Taxonomy" id="1802774"/>
    <lineage>
        <taxon>Bacteria</taxon>
        <taxon>Candidatus Zambryskiibacteriota</taxon>
    </lineage>
</organism>
<dbReference type="EMBL" id="MHWR01000005">
    <property type="protein sequence ID" value="OHB13855.1"/>
    <property type="molecule type" value="Genomic_DNA"/>
</dbReference>
<keyword evidence="1" id="KW-1133">Transmembrane helix</keyword>